<feature type="non-terminal residue" evidence="3">
    <location>
        <position position="1"/>
    </location>
</feature>
<dbReference type="SUPFAM" id="SSF56672">
    <property type="entry name" value="DNA/RNA polymerases"/>
    <property type="match status" value="1"/>
</dbReference>
<dbReference type="InterPro" id="IPR043128">
    <property type="entry name" value="Rev_trsase/Diguanyl_cyclase"/>
</dbReference>
<reference evidence="3" key="1">
    <citation type="submission" date="2018-05" db="EMBL/GenBank/DDBJ databases">
        <title>Draft genome of Mucuna pruriens seed.</title>
        <authorList>
            <person name="Nnadi N.E."/>
            <person name="Vos R."/>
            <person name="Hasami M.H."/>
            <person name="Devisetty U.K."/>
            <person name="Aguiy J.C."/>
        </authorList>
    </citation>
    <scope>NUCLEOTIDE SEQUENCE [LARGE SCALE GENOMIC DNA]</scope>
    <source>
        <strain evidence="3">JCA_2017</strain>
    </source>
</reference>
<dbReference type="AlphaFoldDB" id="A0A371I5H9"/>
<comment type="caution">
    <text evidence="3">The sequence shown here is derived from an EMBL/GenBank/DDBJ whole genome shotgun (WGS) entry which is preliminary data.</text>
</comment>
<dbReference type="GO" id="GO:0003824">
    <property type="term" value="F:catalytic activity"/>
    <property type="evidence" value="ECO:0007669"/>
    <property type="project" value="UniProtKB-KW"/>
</dbReference>
<dbReference type="PANTHER" id="PTHR37984:SF5">
    <property type="entry name" value="PROTEIN NYNRIN-LIKE"/>
    <property type="match status" value="1"/>
</dbReference>
<evidence type="ECO:0000256" key="1">
    <source>
        <dbReference type="ARBA" id="ARBA00023268"/>
    </source>
</evidence>
<evidence type="ECO:0000259" key="2">
    <source>
        <dbReference type="Pfam" id="PF17919"/>
    </source>
</evidence>
<dbReference type="Gene3D" id="3.30.70.270">
    <property type="match status" value="1"/>
</dbReference>
<dbReference type="OrthoDB" id="1909920at2759"/>
<sequence length="93" mass="10729">MNDVRSFHKLASFYRRFHPCYSPNETIKKDVGFKWEEIQQKVFQALKDGLTHVPILALAYFNKSFKLKCDASNVGVGSCYCMKHTSLPILVKN</sequence>
<protein>
    <submittedName>
        <fullName evidence="3">Tf2-11</fullName>
    </submittedName>
</protein>
<name>A0A371I5H9_MUCPR</name>
<organism evidence="3 4">
    <name type="scientific">Mucuna pruriens</name>
    <name type="common">Velvet bean</name>
    <name type="synonym">Dolichos pruriens</name>
    <dbReference type="NCBI Taxonomy" id="157652"/>
    <lineage>
        <taxon>Eukaryota</taxon>
        <taxon>Viridiplantae</taxon>
        <taxon>Streptophyta</taxon>
        <taxon>Embryophyta</taxon>
        <taxon>Tracheophyta</taxon>
        <taxon>Spermatophyta</taxon>
        <taxon>Magnoliopsida</taxon>
        <taxon>eudicotyledons</taxon>
        <taxon>Gunneridae</taxon>
        <taxon>Pentapetalae</taxon>
        <taxon>rosids</taxon>
        <taxon>fabids</taxon>
        <taxon>Fabales</taxon>
        <taxon>Fabaceae</taxon>
        <taxon>Papilionoideae</taxon>
        <taxon>50 kb inversion clade</taxon>
        <taxon>NPAAA clade</taxon>
        <taxon>indigoferoid/millettioid clade</taxon>
        <taxon>Phaseoleae</taxon>
        <taxon>Mucuna</taxon>
    </lineage>
</organism>
<evidence type="ECO:0000313" key="4">
    <source>
        <dbReference type="Proteomes" id="UP000257109"/>
    </source>
</evidence>
<evidence type="ECO:0000313" key="3">
    <source>
        <dbReference type="EMBL" id="RDY10269.1"/>
    </source>
</evidence>
<dbReference type="PANTHER" id="PTHR37984">
    <property type="entry name" value="PROTEIN CBG26694"/>
    <property type="match status" value="1"/>
</dbReference>
<dbReference type="Proteomes" id="UP000257109">
    <property type="component" value="Unassembled WGS sequence"/>
</dbReference>
<keyword evidence="1" id="KW-0511">Multifunctional enzyme</keyword>
<dbReference type="InterPro" id="IPR041577">
    <property type="entry name" value="RT_RNaseH_2"/>
</dbReference>
<dbReference type="EMBL" id="QJKJ01000878">
    <property type="protein sequence ID" value="RDY10269.1"/>
    <property type="molecule type" value="Genomic_DNA"/>
</dbReference>
<feature type="domain" description="Reverse transcriptase/retrotransposon-derived protein RNase H-like" evidence="2">
    <location>
        <begin position="35"/>
        <end position="84"/>
    </location>
</feature>
<proteinExistence type="predicted"/>
<gene>
    <name evidence="3" type="primary">Tf2-11</name>
    <name evidence="3" type="ORF">CR513_05254</name>
</gene>
<dbReference type="InterPro" id="IPR050951">
    <property type="entry name" value="Retrovirus_Pol_polyprotein"/>
</dbReference>
<dbReference type="Pfam" id="PF17919">
    <property type="entry name" value="RT_RNaseH_2"/>
    <property type="match status" value="1"/>
</dbReference>
<dbReference type="InterPro" id="IPR043502">
    <property type="entry name" value="DNA/RNA_pol_sf"/>
</dbReference>
<keyword evidence="4" id="KW-1185">Reference proteome</keyword>
<accession>A0A371I5H9</accession>